<dbReference type="OrthoDB" id="4564at2759"/>
<dbReference type="InterPro" id="IPR000644">
    <property type="entry name" value="CBS_dom"/>
</dbReference>
<comment type="similarity">
    <text evidence="10">Belongs to the chloride channel (TC 2.A.49) family.</text>
</comment>
<dbReference type="RefSeq" id="XP_013754231.1">
    <property type="nucleotide sequence ID" value="XM_013898777.1"/>
</dbReference>
<evidence type="ECO:0000256" key="7">
    <source>
        <dbReference type="ARBA" id="ARBA00023136"/>
    </source>
</evidence>
<feature type="region of interest" description="Disordered" evidence="11">
    <location>
        <begin position="837"/>
        <end position="871"/>
    </location>
</feature>
<feature type="transmembrane region" description="Helical" evidence="10">
    <location>
        <begin position="511"/>
        <end position="533"/>
    </location>
</feature>
<keyword evidence="4" id="KW-0677">Repeat</keyword>
<dbReference type="SMART" id="SM00116">
    <property type="entry name" value="CBS"/>
    <property type="match status" value="2"/>
</dbReference>
<evidence type="ECO:0000256" key="8">
    <source>
        <dbReference type="ARBA" id="ARBA00023214"/>
    </source>
</evidence>
<evidence type="ECO:0000256" key="9">
    <source>
        <dbReference type="PROSITE-ProRule" id="PRU00703"/>
    </source>
</evidence>
<feature type="transmembrane region" description="Helical" evidence="10">
    <location>
        <begin position="471"/>
        <end position="504"/>
    </location>
</feature>
<feature type="transmembrane region" description="Helical" evidence="10">
    <location>
        <begin position="441"/>
        <end position="465"/>
    </location>
</feature>
<dbReference type="AlphaFoldDB" id="A0A0L0DP83"/>
<dbReference type="InterPro" id="IPR029063">
    <property type="entry name" value="SAM-dependent_MTases_sf"/>
</dbReference>
<dbReference type="STRING" id="461836.A0A0L0DP83"/>
<dbReference type="GO" id="GO:0016020">
    <property type="term" value="C:membrane"/>
    <property type="evidence" value="ECO:0007669"/>
    <property type="project" value="UniProtKB-SubCell"/>
</dbReference>
<keyword evidence="2 10" id="KW-0813">Transport</keyword>
<dbReference type="InterPro" id="IPR014743">
    <property type="entry name" value="Cl-channel_core"/>
</dbReference>
<evidence type="ECO:0000256" key="4">
    <source>
        <dbReference type="ARBA" id="ARBA00022737"/>
    </source>
</evidence>
<dbReference type="CDD" id="cd02440">
    <property type="entry name" value="AdoMet_MTases"/>
    <property type="match status" value="1"/>
</dbReference>
<dbReference type="SUPFAM" id="SSF81340">
    <property type="entry name" value="Clc chloride channel"/>
    <property type="match status" value="1"/>
</dbReference>
<comment type="caution">
    <text evidence="10">Lacks conserved residue(s) required for the propagation of feature annotation.</text>
</comment>
<feature type="compositionally biased region" description="Acidic residues" evidence="11">
    <location>
        <begin position="856"/>
        <end position="866"/>
    </location>
</feature>
<feature type="transmembrane region" description="Helical" evidence="10">
    <location>
        <begin position="716"/>
        <end position="735"/>
    </location>
</feature>
<dbReference type="InterPro" id="IPR050970">
    <property type="entry name" value="Cl_channel_volt-gated"/>
</dbReference>
<dbReference type="Pfam" id="PF00654">
    <property type="entry name" value="Voltage_CLC"/>
    <property type="match status" value="1"/>
</dbReference>
<feature type="transmembrane region" description="Helical" evidence="10">
    <location>
        <begin position="363"/>
        <end position="385"/>
    </location>
</feature>
<name>A0A0L0DP83_THETB</name>
<dbReference type="PANTHER" id="PTHR45720:SF10">
    <property type="entry name" value="CHLORIDE CHANNEL PROTEIN 2"/>
    <property type="match status" value="1"/>
</dbReference>
<keyword evidence="9" id="KW-0129">CBS domain</keyword>
<keyword evidence="6 10" id="KW-0406">Ion transport</keyword>
<sequence>MEKAPASDGMRRVSVDTREGYNAWAATYDATPNFVVAMDSGVFVPLVTAAVADAVAEAAAAAAVQAAAASTSGKVPQAISVLDAGCGTGRVTAAIVDAAVEAMEATGAGSGDDGGIHVDVVGIDFAPGMLAVARERLGSRDGHGRVCWQLGEGDLNVSAETSSWAPEGGCAVVVCALVGEHITDLAATVAALAGATAPGGRLLLSAYHPYMAYRGAEANFRTVDTASGEEIEFRLGAALHGVADYVNAVLDAGLILDCLTEIPFAVSGLDLAAYPAAAKYAPAPSLLIAVATTTMAASAAGAPHRRGGKRLAAAPQAMAPIPLLTLVFLTAMGMTATTVCYVANAAIAYIQQARAAVSGGLPAALSLVAYVGISVAAGLVAAALVKYIAPAAAGSGIPEMKSHLAGVVHAGFLSGRTLGTKFVGLVAAQAAGLSIGKEGPFVHLAAATAAVLFTIPLFAPLYAAGPLRIQLLAAAVAVGVTATFGAPIGAVLFSVEVTATYYFVDNLPKAYYAAVVGLFFVRALAEIPIIDVYKNLALFSTDITQLPYSFPEFVAYAGLGLAAGLMGAGLFLLSRGSSICGPAFLRSAQITWFLNRLLHEDEKTNIERLVSHEEIESLNHILFDLGIYVPIKFVLTTAAVVLPIPSGVFSPVFAYGAAFGRFVGEIMSHLFPTLNVAAGGYAIVGAAAMTAGVTRTISTAIIAVELTGQTHHLVPSFLAVLIAYSVGNLLTLPFYEVLLSIKNIPFLPKVKPEQYYAPASSLMRTELITLTLNSTYGDVLDALHGHDYMGLPWVDSTDNDVFLGVVARASLEDELYAFATSLRSAGHSAADLGPIARHPPTRGLVQPAADCSLGDSYDDDDDDDDSSGTALPTLAADRRMRASTTASVELASGGWGGMWTPAPVVGADAVAGEDDVAYLSVVDDGGDPEAGLLASPPLRRRAASVSTLGSGWTRSLADVEGPIPLSAPRTAALDALVNRSVRDILDATPFPFAAPEVVVDDAPFTLAPSTTLQRVDFLFKMAGVSHMWICFRGRLQGVITKKDFIFFTTKRE</sequence>
<dbReference type="OMA" id="WICFRGR"/>
<keyword evidence="8 10" id="KW-0868">Chloride</keyword>
<dbReference type="InterPro" id="IPR013217">
    <property type="entry name" value="Methyltransf_12"/>
</dbReference>
<keyword evidence="3 10" id="KW-0812">Transmembrane</keyword>
<dbReference type="InterPro" id="IPR001807">
    <property type="entry name" value="ClC"/>
</dbReference>
<reference evidence="13 14" key="1">
    <citation type="submission" date="2010-05" db="EMBL/GenBank/DDBJ databases">
        <title>The Genome Sequence of Thecamonas trahens ATCC 50062.</title>
        <authorList>
            <consortium name="The Broad Institute Genome Sequencing Platform"/>
            <person name="Russ C."/>
            <person name="Cuomo C."/>
            <person name="Shea T."/>
            <person name="Young S.K."/>
            <person name="Zeng Q."/>
            <person name="Koehrsen M."/>
            <person name="Haas B."/>
            <person name="Borodovsky M."/>
            <person name="Guigo R."/>
            <person name="Alvarado L."/>
            <person name="Berlin A."/>
            <person name="Bochicchio J."/>
            <person name="Borenstein D."/>
            <person name="Chapman S."/>
            <person name="Chen Z."/>
            <person name="Freedman E."/>
            <person name="Gellesch M."/>
            <person name="Goldberg J."/>
            <person name="Griggs A."/>
            <person name="Gujja S."/>
            <person name="Heilman E."/>
            <person name="Heiman D."/>
            <person name="Hepburn T."/>
            <person name="Howarth C."/>
            <person name="Jen D."/>
            <person name="Larson L."/>
            <person name="Mehta T."/>
            <person name="Park D."/>
            <person name="Pearson M."/>
            <person name="Roberts A."/>
            <person name="Saif S."/>
            <person name="Shenoy N."/>
            <person name="Sisk P."/>
            <person name="Stolte C."/>
            <person name="Sykes S."/>
            <person name="Thomson T."/>
            <person name="Walk T."/>
            <person name="White J."/>
            <person name="Yandava C."/>
            <person name="Burger G."/>
            <person name="Gray M.W."/>
            <person name="Holland P.W.H."/>
            <person name="King N."/>
            <person name="Lang F.B.F."/>
            <person name="Roger A.J."/>
            <person name="Ruiz-Trillo I."/>
            <person name="Lander E."/>
            <person name="Nusbaum C."/>
        </authorList>
    </citation>
    <scope>NUCLEOTIDE SEQUENCE [LARGE SCALE GENOMIC DNA]</scope>
    <source>
        <strain evidence="13 14">ATCC 50062</strain>
    </source>
</reference>
<dbReference type="EMBL" id="GL349483">
    <property type="protein sequence ID" value="KNC53851.1"/>
    <property type="molecule type" value="Genomic_DNA"/>
</dbReference>
<dbReference type="Pfam" id="PF08242">
    <property type="entry name" value="Methyltransf_12"/>
    <property type="match status" value="1"/>
</dbReference>
<dbReference type="GeneID" id="25568185"/>
<feature type="transmembrane region" description="Helical" evidence="10">
    <location>
        <begin position="323"/>
        <end position="351"/>
    </location>
</feature>
<evidence type="ECO:0000256" key="10">
    <source>
        <dbReference type="RuleBase" id="RU361221"/>
    </source>
</evidence>
<evidence type="ECO:0000313" key="13">
    <source>
        <dbReference type="EMBL" id="KNC53851.1"/>
    </source>
</evidence>
<evidence type="ECO:0000256" key="5">
    <source>
        <dbReference type="ARBA" id="ARBA00022989"/>
    </source>
</evidence>
<dbReference type="PRINTS" id="PR00762">
    <property type="entry name" value="CLCHANNEL"/>
</dbReference>
<dbReference type="Gene3D" id="3.40.50.150">
    <property type="entry name" value="Vaccinia Virus protein VP39"/>
    <property type="match status" value="1"/>
</dbReference>
<dbReference type="SUPFAM" id="SSF53335">
    <property type="entry name" value="S-adenosyl-L-methionine-dependent methyltransferases"/>
    <property type="match status" value="1"/>
</dbReference>
<evidence type="ECO:0000256" key="2">
    <source>
        <dbReference type="ARBA" id="ARBA00022448"/>
    </source>
</evidence>
<dbReference type="PANTHER" id="PTHR45720">
    <property type="entry name" value="CHLORIDE CHANNEL PROTEIN 2"/>
    <property type="match status" value="1"/>
</dbReference>
<dbReference type="InterPro" id="IPR046342">
    <property type="entry name" value="CBS_dom_sf"/>
</dbReference>
<accession>A0A0L0DP83</accession>
<organism evidence="13 14">
    <name type="scientific">Thecamonas trahens ATCC 50062</name>
    <dbReference type="NCBI Taxonomy" id="461836"/>
    <lineage>
        <taxon>Eukaryota</taxon>
        <taxon>Apusozoa</taxon>
        <taxon>Apusomonadida</taxon>
        <taxon>Apusomonadidae</taxon>
        <taxon>Thecamonas</taxon>
    </lineage>
</organism>
<dbReference type="Gene3D" id="1.10.3080.10">
    <property type="entry name" value="Clc chloride channel"/>
    <property type="match status" value="1"/>
</dbReference>
<evidence type="ECO:0000256" key="11">
    <source>
        <dbReference type="SAM" id="MobiDB-lite"/>
    </source>
</evidence>
<dbReference type="eggNOG" id="KOG0476">
    <property type="taxonomic scope" value="Eukaryota"/>
</dbReference>
<evidence type="ECO:0000256" key="1">
    <source>
        <dbReference type="ARBA" id="ARBA00004141"/>
    </source>
</evidence>
<keyword evidence="7 10" id="KW-0472">Membrane</keyword>
<dbReference type="Gene3D" id="3.10.580.10">
    <property type="entry name" value="CBS-domain"/>
    <property type="match status" value="2"/>
</dbReference>
<feature type="transmembrane region" description="Helical" evidence="10">
    <location>
        <begin position="678"/>
        <end position="704"/>
    </location>
</feature>
<dbReference type="SUPFAM" id="SSF54631">
    <property type="entry name" value="CBS-domain pair"/>
    <property type="match status" value="1"/>
</dbReference>
<keyword evidence="14" id="KW-1185">Reference proteome</keyword>
<evidence type="ECO:0000259" key="12">
    <source>
        <dbReference type="PROSITE" id="PS51371"/>
    </source>
</evidence>
<evidence type="ECO:0000256" key="3">
    <source>
        <dbReference type="ARBA" id="ARBA00022692"/>
    </source>
</evidence>
<feature type="domain" description="CBS" evidence="12">
    <location>
        <begin position="763"/>
        <end position="822"/>
    </location>
</feature>
<comment type="subcellular location">
    <subcellularLocation>
        <location evidence="1 10">Membrane</location>
        <topology evidence="1 10">Multi-pass membrane protein</topology>
    </subcellularLocation>
</comment>
<keyword evidence="5 10" id="KW-1133">Transmembrane helix</keyword>
<feature type="transmembrane region" description="Helical" evidence="10">
    <location>
        <begin position="633"/>
        <end position="658"/>
    </location>
</feature>
<evidence type="ECO:0000313" key="14">
    <source>
        <dbReference type="Proteomes" id="UP000054408"/>
    </source>
</evidence>
<evidence type="ECO:0000256" key="6">
    <source>
        <dbReference type="ARBA" id="ARBA00023065"/>
    </source>
</evidence>
<dbReference type="GO" id="GO:0005247">
    <property type="term" value="F:voltage-gated chloride channel activity"/>
    <property type="evidence" value="ECO:0007669"/>
    <property type="project" value="TreeGrafter"/>
</dbReference>
<proteinExistence type="inferred from homology"/>
<dbReference type="PROSITE" id="PS51371">
    <property type="entry name" value="CBS"/>
    <property type="match status" value="1"/>
</dbReference>
<gene>
    <name evidence="13" type="ORF">AMSG_09802</name>
</gene>
<dbReference type="Proteomes" id="UP000054408">
    <property type="component" value="Unassembled WGS sequence"/>
</dbReference>
<protein>
    <recommendedName>
        <fullName evidence="10">Chloride channel protein</fullName>
    </recommendedName>
</protein>
<feature type="transmembrane region" description="Helical" evidence="10">
    <location>
        <begin position="553"/>
        <end position="573"/>
    </location>
</feature>